<evidence type="ECO:0000313" key="1">
    <source>
        <dbReference type="EMBL" id="VEL08991.1"/>
    </source>
</evidence>
<accession>A0A448WDB2</accession>
<comment type="caution">
    <text evidence="1">The sequence shown here is derived from an EMBL/GenBank/DDBJ whole genome shotgun (WGS) entry which is preliminary data.</text>
</comment>
<evidence type="ECO:0000313" key="2">
    <source>
        <dbReference type="Proteomes" id="UP000784294"/>
    </source>
</evidence>
<reference evidence="1" key="1">
    <citation type="submission" date="2018-11" db="EMBL/GenBank/DDBJ databases">
        <authorList>
            <consortium name="Pathogen Informatics"/>
        </authorList>
    </citation>
    <scope>NUCLEOTIDE SEQUENCE</scope>
</reference>
<dbReference type="Proteomes" id="UP000784294">
    <property type="component" value="Unassembled WGS sequence"/>
</dbReference>
<name>A0A448WDB2_9PLAT</name>
<sequence>MLAAGLTSRSPHSHRPVRLLCSPDLFSEHLLSAPHYPPGRAGSHIYIIARLTHASTRVGQSAIWVCPTTHLRLSCSLAPSSPSSPWRVAGFVV</sequence>
<protein>
    <submittedName>
        <fullName evidence="1">Uncharacterized protein</fullName>
    </submittedName>
</protein>
<organism evidence="1 2">
    <name type="scientific">Protopolystoma xenopodis</name>
    <dbReference type="NCBI Taxonomy" id="117903"/>
    <lineage>
        <taxon>Eukaryota</taxon>
        <taxon>Metazoa</taxon>
        <taxon>Spiralia</taxon>
        <taxon>Lophotrochozoa</taxon>
        <taxon>Platyhelminthes</taxon>
        <taxon>Monogenea</taxon>
        <taxon>Polyopisthocotylea</taxon>
        <taxon>Polystomatidea</taxon>
        <taxon>Polystomatidae</taxon>
        <taxon>Protopolystoma</taxon>
    </lineage>
</organism>
<keyword evidence="2" id="KW-1185">Reference proteome</keyword>
<proteinExistence type="predicted"/>
<gene>
    <name evidence="1" type="ORF">PXEA_LOCUS2431</name>
</gene>
<dbReference type="EMBL" id="CAAALY010005201">
    <property type="protein sequence ID" value="VEL08991.1"/>
    <property type="molecule type" value="Genomic_DNA"/>
</dbReference>
<dbReference type="AlphaFoldDB" id="A0A448WDB2"/>